<dbReference type="EC" id="2.3.-.-" evidence="2"/>
<dbReference type="PROSITE" id="PS51186">
    <property type="entry name" value="GNAT"/>
    <property type="match status" value="1"/>
</dbReference>
<keyword evidence="3" id="KW-1185">Reference proteome</keyword>
<keyword evidence="2" id="KW-0808">Transferase</keyword>
<protein>
    <submittedName>
        <fullName evidence="2">GNAT family N-acetyltransferase</fullName>
        <ecNumber evidence="2">2.3.-.-</ecNumber>
    </submittedName>
</protein>
<evidence type="ECO:0000313" key="2">
    <source>
        <dbReference type="EMBL" id="MFC4076181.1"/>
    </source>
</evidence>
<feature type="domain" description="N-acetyltransferase" evidence="1">
    <location>
        <begin position="21"/>
        <end position="176"/>
    </location>
</feature>
<reference evidence="3" key="1">
    <citation type="journal article" date="2019" name="Int. J. Syst. Evol. Microbiol.">
        <title>The Global Catalogue of Microorganisms (GCM) 10K type strain sequencing project: providing services to taxonomists for standard genome sequencing and annotation.</title>
        <authorList>
            <consortium name="The Broad Institute Genomics Platform"/>
            <consortium name="The Broad Institute Genome Sequencing Center for Infectious Disease"/>
            <person name="Wu L."/>
            <person name="Ma J."/>
        </authorList>
    </citation>
    <scope>NUCLEOTIDE SEQUENCE [LARGE SCALE GENOMIC DNA]</scope>
    <source>
        <strain evidence="3">IBRC-M 10813</strain>
    </source>
</reference>
<accession>A0ABV8JG25</accession>
<evidence type="ECO:0000313" key="3">
    <source>
        <dbReference type="Proteomes" id="UP001595843"/>
    </source>
</evidence>
<evidence type="ECO:0000259" key="1">
    <source>
        <dbReference type="PROSITE" id="PS51186"/>
    </source>
</evidence>
<proteinExistence type="predicted"/>
<dbReference type="InterPro" id="IPR016181">
    <property type="entry name" value="Acyl_CoA_acyltransferase"/>
</dbReference>
<dbReference type="PANTHER" id="PTHR43441:SF12">
    <property type="entry name" value="RIBOSOMAL N-ACETYLTRANSFERASE YDAF-RELATED"/>
    <property type="match status" value="1"/>
</dbReference>
<organism evidence="2 3">
    <name type="scientific">Salinithrix halophila</name>
    <dbReference type="NCBI Taxonomy" id="1485204"/>
    <lineage>
        <taxon>Bacteria</taxon>
        <taxon>Bacillati</taxon>
        <taxon>Bacillota</taxon>
        <taxon>Bacilli</taxon>
        <taxon>Bacillales</taxon>
        <taxon>Thermoactinomycetaceae</taxon>
        <taxon>Salinithrix</taxon>
    </lineage>
</organism>
<dbReference type="Pfam" id="PF13302">
    <property type="entry name" value="Acetyltransf_3"/>
    <property type="match status" value="1"/>
</dbReference>
<keyword evidence="2" id="KW-0012">Acyltransferase</keyword>
<dbReference type="InterPro" id="IPR051908">
    <property type="entry name" value="Ribosomal_N-acetyltransferase"/>
</dbReference>
<dbReference type="GO" id="GO:0016746">
    <property type="term" value="F:acyltransferase activity"/>
    <property type="evidence" value="ECO:0007669"/>
    <property type="project" value="UniProtKB-KW"/>
</dbReference>
<comment type="caution">
    <text evidence="2">The sequence shown here is derived from an EMBL/GenBank/DDBJ whole genome shotgun (WGS) entry which is preliminary data.</text>
</comment>
<gene>
    <name evidence="2" type="ORF">ACFOUO_05085</name>
</gene>
<sequence>MFAHVIDDRVCLQLLEHRHAEELYGLTEANRAHLTPWFPWVETIRCSADSRTFIDGALKGFAEGKGVHCGIRLDRKLAGVVGSHTIDPVEGSAELGWWLGAPYQGRGIMTRACVALIGYLVEQRSLHRIEARCAAGNQRSQAVMESLGMRHEGTLKEGSRIGDTFDDTLIYGLLASEWKKQRCS</sequence>
<dbReference type="InterPro" id="IPR000182">
    <property type="entry name" value="GNAT_dom"/>
</dbReference>
<dbReference type="PANTHER" id="PTHR43441">
    <property type="entry name" value="RIBOSOMAL-PROTEIN-SERINE ACETYLTRANSFERASE"/>
    <property type="match status" value="1"/>
</dbReference>
<dbReference type="Proteomes" id="UP001595843">
    <property type="component" value="Unassembled WGS sequence"/>
</dbReference>
<dbReference type="Gene3D" id="3.40.630.30">
    <property type="match status" value="1"/>
</dbReference>
<dbReference type="EMBL" id="JBHSAP010000007">
    <property type="protein sequence ID" value="MFC4076181.1"/>
    <property type="molecule type" value="Genomic_DNA"/>
</dbReference>
<dbReference type="RefSeq" id="WP_380702799.1">
    <property type="nucleotide sequence ID" value="NZ_JBHSAP010000007.1"/>
</dbReference>
<name>A0ABV8JG25_9BACL</name>
<dbReference type="SUPFAM" id="SSF55729">
    <property type="entry name" value="Acyl-CoA N-acyltransferases (Nat)"/>
    <property type="match status" value="1"/>
</dbReference>